<protein>
    <submittedName>
        <fullName evidence="2">Uncharacterized protein</fullName>
    </submittedName>
</protein>
<evidence type="ECO:0000256" key="1">
    <source>
        <dbReference type="SAM" id="MobiDB-lite"/>
    </source>
</evidence>
<organism evidence="2">
    <name type="scientific">Cupriavidus taiwanensis</name>
    <dbReference type="NCBI Taxonomy" id="164546"/>
    <lineage>
        <taxon>Bacteria</taxon>
        <taxon>Pseudomonadati</taxon>
        <taxon>Pseudomonadota</taxon>
        <taxon>Betaproteobacteria</taxon>
        <taxon>Burkholderiales</taxon>
        <taxon>Burkholderiaceae</taxon>
        <taxon>Cupriavidus</taxon>
    </lineage>
</organism>
<feature type="region of interest" description="Disordered" evidence="1">
    <location>
        <begin position="13"/>
        <end position="71"/>
    </location>
</feature>
<gene>
    <name evidence="2" type="ORF">CBM2589_A90706</name>
</gene>
<feature type="compositionally biased region" description="Basic and acidic residues" evidence="1">
    <location>
        <begin position="23"/>
        <end position="32"/>
    </location>
</feature>
<dbReference type="AlphaFoldDB" id="A0A375CG62"/>
<reference evidence="2" key="1">
    <citation type="submission" date="2018-01" db="EMBL/GenBank/DDBJ databases">
        <authorList>
            <person name="Clerissi C."/>
        </authorList>
    </citation>
    <scope>NUCLEOTIDE SEQUENCE</scope>
    <source>
        <strain evidence="2">Cupriavidus taiwanensis STM 3521</strain>
    </source>
</reference>
<evidence type="ECO:0000313" key="2">
    <source>
        <dbReference type="EMBL" id="SOY69371.1"/>
    </source>
</evidence>
<comment type="caution">
    <text evidence="2">The sequence shown here is derived from an EMBL/GenBank/DDBJ whole genome shotgun (WGS) entry which is preliminary data.</text>
</comment>
<dbReference type="EMBL" id="OFSP01000039">
    <property type="protein sequence ID" value="SOY69371.1"/>
    <property type="molecule type" value="Genomic_DNA"/>
</dbReference>
<dbReference type="Proteomes" id="UP000256297">
    <property type="component" value="Chromosome CBM2589_a"/>
</dbReference>
<name>A0A375CG62_9BURK</name>
<sequence>MTLDKAGTAWEARALEGWGQGQHTRDIGDLREPATAPRPQKGPEPRSGFRPANLRRMPLRQHRMLLTHIPG</sequence>
<proteinExistence type="predicted"/>
<accession>A0A375CG62</accession>